<reference evidence="2 3" key="2">
    <citation type="submission" date="2018-11" db="EMBL/GenBank/DDBJ databases">
        <authorList>
            <consortium name="Pathogen Informatics"/>
        </authorList>
    </citation>
    <scope>NUCLEOTIDE SEQUENCE [LARGE SCALE GENOMIC DNA]</scope>
</reference>
<evidence type="ECO:0000313" key="4">
    <source>
        <dbReference type="WBParaSite" id="SBAD_0000447001-mRNA-1"/>
    </source>
</evidence>
<protein>
    <submittedName>
        <fullName evidence="4">Golgi apparatus protein 1</fullName>
    </submittedName>
</protein>
<proteinExistence type="predicted"/>
<dbReference type="Proteomes" id="UP000270296">
    <property type="component" value="Unassembled WGS sequence"/>
</dbReference>
<dbReference type="EMBL" id="UZAM01008231">
    <property type="protein sequence ID" value="VDP03904.1"/>
    <property type="molecule type" value="Genomic_DNA"/>
</dbReference>
<sequence length="513" mass="58476">MCWKRTKPEGPLCRASRRLPVSRLLYMTKPGFTIAMHLMDTSTLLTALRVTVTDEALNISRSEREAAETVESCSNYTADKIIDQIKLCVRKQIPEYEEFGLYYNDVAKTTLEGNATKELREISVAASDPKICAPEKQNTLSACVKQTYDSTEFLRQQRLREMCDTRRSCYMKTLTQNCRKLLNKSQELIIKCSCNGDININQFKADFFSCLQGNKNGDHESAAHLILEDLYYGICKMMKTYSVMCPNEIRSAGVRCDGVEHFLETVLGIVNCLRLRRFFGLLAIGDTQRRKMKLRRRLRVERLTPTSSEKFNAKASANEKMGSRGQKIEEPKAKAKVLDKDTTKKPQPAADSTKDLQIHKSQIYPGAVARGHSSAFTVMKKKWEEKGYVVKEAPRSRCALLRRRIMLLRRILSKKARGKTAANKGKKPQNQSREPNLEKKKKIKSPAKCKGITEISFTRFFWWIRRYLCGKSPGVSRSAENGLNEVKPAVEHDNDGSRQMPLPEEQKKYATKG</sequence>
<feature type="compositionally biased region" description="Basic and acidic residues" evidence="1">
    <location>
        <begin position="504"/>
        <end position="513"/>
    </location>
</feature>
<feature type="region of interest" description="Disordered" evidence="1">
    <location>
        <begin position="309"/>
        <end position="354"/>
    </location>
</feature>
<feature type="region of interest" description="Disordered" evidence="1">
    <location>
        <begin position="416"/>
        <end position="445"/>
    </location>
</feature>
<accession>A0A183IKZ0</accession>
<organism evidence="4">
    <name type="scientific">Soboliphyme baturini</name>
    <dbReference type="NCBI Taxonomy" id="241478"/>
    <lineage>
        <taxon>Eukaryota</taxon>
        <taxon>Metazoa</taxon>
        <taxon>Ecdysozoa</taxon>
        <taxon>Nematoda</taxon>
        <taxon>Enoplea</taxon>
        <taxon>Dorylaimia</taxon>
        <taxon>Dioctophymatida</taxon>
        <taxon>Dioctophymatoidea</taxon>
        <taxon>Soboliphymatidae</taxon>
        <taxon>Soboliphyme</taxon>
    </lineage>
</organism>
<gene>
    <name evidence="2" type="ORF">SBAD_LOCUS4286</name>
</gene>
<reference evidence="4" key="1">
    <citation type="submission" date="2016-06" db="UniProtKB">
        <authorList>
            <consortium name="WormBaseParasite"/>
        </authorList>
    </citation>
    <scope>IDENTIFICATION</scope>
</reference>
<evidence type="ECO:0000256" key="1">
    <source>
        <dbReference type="SAM" id="MobiDB-lite"/>
    </source>
</evidence>
<feature type="compositionally biased region" description="Basic and acidic residues" evidence="1">
    <location>
        <begin position="326"/>
        <end position="344"/>
    </location>
</feature>
<keyword evidence="3" id="KW-1185">Reference proteome</keyword>
<evidence type="ECO:0000313" key="2">
    <source>
        <dbReference type="EMBL" id="VDP03904.1"/>
    </source>
</evidence>
<feature type="region of interest" description="Disordered" evidence="1">
    <location>
        <begin position="474"/>
        <end position="513"/>
    </location>
</feature>
<name>A0A183IKZ0_9BILA</name>
<evidence type="ECO:0000313" key="3">
    <source>
        <dbReference type="Proteomes" id="UP000270296"/>
    </source>
</evidence>
<dbReference type="AlphaFoldDB" id="A0A183IKZ0"/>
<dbReference type="WBParaSite" id="SBAD_0000447001-mRNA-1">
    <property type="protein sequence ID" value="SBAD_0000447001-mRNA-1"/>
    <property type="gene ID" value="SBAD_0000447001"/>
</dbReference>